<dbReference type="Proteomes" id="UP000221852">
    <property type="component" value="Unassembled WGS sequence"/>
</dbReference>
<organism evidence="2 3">
    <name type="scientific">Fusobacterium nucleatum subsp. polymorphum</name>
    <name type="common">Fusobacterium polymorphum</name>
    <dbReference type="NCBI Taxonomy" id="76857"/>
    <lineage>
        <taxon>Bacteria</taxon>
        <taxon>Fusobacteriati</taxon>
        <taxon>Fusobacteriota</taxon>
        <taxon>Fusobacteriia</taxon>
        <taxon>Fusobacteriales</taxon>
        <taxon>Fusobacteriaceae</taxon>
        <taxon>Fusobacterium</taxon>
    </lineage>
</organism>
<dbReference type="RefSeq" id="WP_098995215.1">
    <property type="nucleotide sequence ID" value="NZ_CP084159.1"/>
</dbReference>
<reference evidence="2 3" key="1">
    <citation type="submission" date="2017-06" db="EMBL/GenBank/DDBJ databases">
        <title>Draft genome sequence of Fusobacterium nucleatum subsp. polymorphum KCOM 1330 (=ChDC F330).</title>
        <authorList>
            <person name="Kook J.-K."/>
            <person name="Park S.-N."/>
            <person name="Lim Y.K."/>
            <person name="Roh H."/>
        </authorList>
    </citation>
    <scope>NUCLEOTIDE SEQUENCE [LARGE SCALE GENOMIC DNA]</scope>
    <source>
        <strain evidence="3">KCOM 1330 (ChDC F330)</strain>
    </source>
</reference>
<accession>A0A2C6CDG8</accession>
<proteinExistence type="predicted"/>
<keyword evidence="1" id="KW-0472">Membrane</keyword>
<evidence type="ECO:0000313" key="2">
    <source>
        <dbReference type="EMBL" id="PHI14473.1"/>
    </source>
</evidence>
<feature type="transmembrane region" description="Helical" evidence="1">
    <location>
        <begin position="149"/>
        <end position="170"/>
    </location>
</feature>
<keyword evidence="1" id="KW-1133">Transmembrane helix</keyword>
<sequence length="177" mass="20821">MDLKNENIKNKKSKLLDYIMKDIEDEKNRKEKLENRVILILSFLGLTCATLLNSKLFEIFFNFFKGNITLEEKIIAGFFILLIISLISGILLLSFSILYNDIKILSMSELINKYNLVLDDEDKYIQEILNFYSKLKEYNEKNFKNFRNALTCLVVLLVGGVFLLFILLYFNNFSCFF</sequence>
<name>A0A2C6CDG8_FUSNP</name>
<feature type="transmembrane region" description="Helical" evidence="1">
    <location>
        <begin position="37"/>
        <end position="54"/>
    </location>
</feature>
<protein>
    <submittedName>
        <fullName evidence="2">Uncharacterized protein</fullName>
    </submittedName>
</protein>
<dbReference type="EMBL" id="NIRQ01000001">
    <property type="protein sequence ID" value="PHI14473.1"/>
    <property type="molecule type" value="Genomic_DNA"/>
</dbReference>
<dbReference type="AlphaFoldDB" id="A0A2C6CDG8"/>
<feature type="transmembrane region" description="Helical" evidence="1">
    <location>
        <begin position="74"/>
        <end position="99"/>
    </location>
</feature>
<comment type="caution">
    <text evidence="2">The sequence shown here is derived from an EMBL/GenBank/DDBJ whole genome shotgun (WGS) entry which is preliminary data.</text>
</comment>
<evidence type="ECO:0000313" key="3">
    <source>
        <dbReference type="Proteomes" id="UP000221852"/>
    </source>
</evidence>
<gene>
    <name evidence="2" type="ORF">CBG59_00055</name>
</gene>
<keyword evidence="1" id="KW-0812">Transmembrane</keyword>
<evidence type="ECO:0000256" key="1">
    <source>
        <dbReference type="SAM" id="Phobius"/>
    </source>
</evidence>